<evidence type="ECO:0000313" key="2">
    <source>
        <dbReference type="Proteomes" id="UP000475862"/>
    </source>
</evidence>
<proteinExistence type="predicted"/>
<dbReference type="Proteomes" id="UP000475862">
    <property type="component" value="Unassembled WGS sequence"/>
</dbReference>
<dbReference type="EMBL" id="VYZN01000041">
    <property type="protein sequence ID" value="KAE9531209.1"/>
    <property type="molecule type" value="Genomic_DNA"/>
</dbReference>
<reference evidence="1 2" key="1">
    <citation type="submission" date="2019-08" db="EMBL/GenBank/DDBJ databases">
        <title>The genome of the soybean aphid Biotype 1, its phylome, world population structure and adaptation to the North American continent.</title>
        <authorList>
            <person name="Giordano R."/>
            <person name="Donthu R.K."/>
            <person name="Hernandez A.G."/>
            <person name="Wright C.L."/>
            <person name="Zimin A.V."/>
        </authorList>
    </citation>
    <scope>NUCLEOTIDE SEQUENCE [LARGE SCALE GENOMIC DNA]</scope>
    <source>
        <tissue evidence="1">Whole aphids</tissue>
    </source>
</reference>
<protein>
    <submittedName>
        <fullName evidence="1">Uncharacterized protein</fullName>
    </submittedName>
</protein>
<sequence length="177" mass="20959">MSDVQYLMSVFFVQPIQAIDDRLRWLRTGNHLNVRLKSPYPKSANHKFIKKRLKNVSLLISNFGINGWRLILLCKVLNVPNHCHGVRSRRTYRVVNDFIVDRFYFKRHWCGDKQPEHQCEAYQHYIESKAVFQSTYSRQYSVTGGINIIPVILPRWRDKCAVCRFTKNIVESKTTEL</sequence>
<gene>
    <name evidence="1" type="ORF">AGLY_010415</name>
</gene>
<dbReference type="AlphaFoldDB" id="A0A6G0TDH2"/>
<organism evidence="1 2">
    <name type="scientific">Aphis glycines</name>
    <name type="common">Soybean aphid</name>
    <dbReference type="NCBI Taxonomy" id="307491"/>
    <lineage>
        <taxon>Eukaryota</taxon>
        <taxon>Metazoa</taxon>
        <taxon>Ecdysozoa</taxon>
        <taxon>Arthropoda</taxon>
        <taxon>Hexapoda</taxon>
        <taxon>Insecta</taxon>
        <taxon>Pterygota</taxon>
        <taxon>Neoptera</taxon>
        <taxon>Paraneoptera</taxon>
        <taxon>Hemiptera</taxon>
        <taxon>Sternorrhyncha</taxon>
        <taxon>Aphidomorpha</taxon>
        <taxon>Aphidoidea</taxon>
        <taxon>Aphididae</taxon>
        <taxon>Aphidini</taxon>
        <taxon>Aphis</taxon>
        <taxon>Aphis</taxon>
    </lineage>
</organism>
<name>A0A6G0TDH2_APHGL</name>
<evidence type="ECO:0000313" key="1">
    <source>
        <dbReference type="EMBL" id="KAE9531209.1"/>
    </source>
</evidence>
<comment type="caution">
    <text evidence="1">The sequence shown here is derived from an EMBL/GenBank/DDBJ whole genome shotgun (WGS) entry which is preliminary data.</text>
</comment>
<keyword evidence="2" id="KW-1185">Reference proteome</keyword>
<accession>A0A6G0TDH2</accession>